<feature type="transmembrane region" description="Helical" evidence="7">
    <location>
        <begin position="150"/>
        <end position="168"/>
    </location>
</feature>
<dbReference type="EMBL" id="UINC01001393">
    <property type="protein sequence ID" value="SUZ79571.1"/>
    <property type="molecule type" value="Genomic_DNA"/>
</dbReference>
<name>A0A381QJQ3_9ZZZZ</name>
<sequence length="301" mass="33544">MSEKTLGAAVFPSITLSKIKDFITLTKPRLLSSVLFSTVLGYVLPQVSIITVLPLLYLLSGTALTGGGAHVLNQWMEQVPDSKMSRTKSRPLPMGRLSRNEALIFGVIISIAGITILWLTLNALTAALGLLTLISYILIYTPLKQKTIANTWFGGITGALPPVMGWTAARGQLDWEVLPIFALLYFWQLPHFFAIAWMYREDYQRGGFRMLSLFDKTGQRTAAHMLLNTALLFVASLSVYLIGQGRLLYLTGAIFLGLGFFAVITLFFREKSVENARKVFLASIVYLPVLSTILFLERFFY</sequence>
<evidence type="ECO:0000256" key="6">
    <source>
        <dbReference type="ARBA" id="ARBA00023136"/>
    </source>
</evidence>
<evidence type="ECO:0000256" key="4">
    <source>
        <dbReference type="ARBA" id="ARBA00022989"/>
    </source>
</evidence>
<organism evidence="8">
    <name type="scientific">marine metagenome</name>
    <dbReference type="NCBI Taxonomy" id="408172"/>
    <lineage>
        <taxon>unclassified sequences</taxon>
        <taxon>metagenomes</taxon>
        <taxon>ecological metagenomes</taxon>
    </lineage>
</organism>
<dbReference type="CDD" id="cd13957">
    <property type="entry name" value="PT_UbiA_Cox10"/>
    <property type="match status" value="1"/>
</dbReference>
<dbReference type="HAMAP" id="MF_00154">
    <property type="entry name" value="CyoE_CtaB"/>
    <property type="match status" value="1"/>
</dbReference>
<dbReference type="GO" id="GO:0006784">
    <property type="term" value="P:heme A biosynthetic process"/>
    <property type="evidence" value="ECO:0007669"/>
    <property type="project" value="TreeGrafter"/>
</dbReference>
<keyword evidence="2" id="KW-0808">Transferase</keyword>
<feature type="transmembrane region" description="Helical" evidence="7">
    <location>
        <begin position="97"/>
        <end position="118"/>
    </location>
</feature>
<keyword evidence="3 7" id="KW-0812">Transmembrane</keyword>
<reference evidence="8" key="1">
    <citation type="submission" date="2018-05" db="EMBL/GenBank/DDBJ databases">
        <authorList>
            <person name="Lanie J.A."/>
            <person name="Ng W.-L."/>
            <person name="Kazmierczak K.M."/>
            <person name="Andrzejewski T.M."/>
            <person name="Davidsen T.M."/>
            <person name="Wayne K.J."/>
            <person name="Tettelin H."/>
            <person name="Glass J.I."/>
            <person name="Rusch D."/>
            <person name="Podicherti R."/>
            <person name="Tsui H.-C.T."/>
            <person name="Winkler M.E."/>
        </authorList>
    </citation>
    <scope>NUCLEOTIDE SEQUENCE</scope>
</reference>
<dbReference type="Gene3D" id="1.10.357.140">
    <property type="entry name" value="UbiA prenyltransferase"/>
    <property type="match status" value="1"/>
</dbReference>
<dbReference type="PANTHER" id="PTHR43448">
    <property type="entry name" value="PROTOHEME IX FARNESYLTRANSFERASE, MITOCHONDRIAL"/>
    <property type="match status" value="1"/>
</dbReference>
<dbReference type="GO" id="GO:0008495">
    <property type="term" value="F:protoheme IX farnesyltransferase activity"/>
    <property type="evidence" value="ECO:0007669"/>
    <property type="project" value="InterPro"/>
</dbReference>
<accession>A0A381QJQ3</accession>
<keyword evidence="5" id="KW-0350">Heme biosynthesis</keyword>
<evidence type="ECO:0000256" key="1">
    <source>
        <dbReference type="ARBA" id="ARBA00004141"/>
    </source>
</evidence>
<dbReference type="NCBIfam" id="TIGR01473">
    <property type="entry name" value="cyoE_ctaB"/>
    <property type="match status" value="1"/>
</dbReference>
<feature type="transmembrane region" description="Helical" evidence="7">
    <location>
        <begin position="124"/>
        <end position="143"/>
    </location>
</feature>
<evidence type="ECO:0008006" key="9">
    <source>
        <dbReference type="Google" id="ProtNLM"/>
    </source>
</evidence>
<evidence type="ECO:0000256" key="3">
    <source>
        <dbReference type="ARBA" id="ARBA00022692"/>
    </source>
</evidence>
<evidence type="ECO:0000256" key="5">
    <source>
        <dbReference type="ARBA" id="ARBA00023133"/>
    </source>
</evidence>
<evidence type="ECO:0000313" key="8">
    <source>
        <dbReference type="EMBL" id="SUZ79571.1"/>
    </source>
</evidence>
<dbReference type="Pfam" id="PF01040">
    <property type="entry name" value="UbiA"/>
    <property type="match status" value="1"/>
</dbReference>
<keyword evidence="6 7" id="KW-0472">Membrane</keyword>
<evidence type="ECO:0000256" key="2">
    <source>
        <dbReference type="ARBA" id="ARBA00022679"/>
    </source>
</evidence>
<feature type="transmembrane region" description="Helical" evidence="7">
    <location>
        <begin position="180"/>
        <end position="200"/>
    </location>
</feature>
<gene>
    <name evidence="8" type="ORF">METZ01_LOCUS32425</name>
</gene>
<feature type="transmembrane region" description="Helical" evidence="7">
    <location>
        <begin position="221"/>
        <end position="242"/>
    </location>
</feature>
<feature type="transmembrane region" description="Helical" evidence="7">
    <location>
        <begin position="55"/>
        <end position="76"/>
    </location>
</feature>
<proteinExistence type="inferred from homology"/>
<dbReference type="InterPro" id="IPR044878">
    <property type="entry name" value="UbiA_sf"/>
</dbReference>
<dbReference type="GO" id="GO:0016020">
    <property type="term" value="C:membrane"/>
    <property type="evidence" value="ECO:0007669"/>
    <property type="project" value="UniProtKB-SubCell"/>
</dbReference>
<protein>
    <recommendedName>
        <fullName evidence="9">Heme O synthase</fullName>
    </recommendedName>
</protein>
<dbReference type="GO" id="GO:0005739">
    <property type="term" value="C:mitochondrion"/>
    <property type="evidence" value="ECO:0007669"/>
    <property type="project" value="TreeGrafter"/>
</dbReference>
<evidence type="ECO:0000256" key="7">
    <source>
        <dbReference type="SAM" id="Phobius"/>
    </source>
</evidence>
<dbReference type="AlphaFoldDB" id="A0A381QJQ3"/>
<dbReference type="InterPro" id="IPR000537">
    <property type="entry name" value="UbiA_prenyltransferase"/>
</dbReference>
<dbReference type="PANTHER" id="PTHR43448:SF2">
    <property type="entry name" value="PROTOHEME IX FARNESYLTRANSFERASE, MITOCHONDRIAL"/>
    <property type="match status" value="1"/>
</dbReference>
<comment type="subcellular location">
    <subcellularLocation>
        <location evidence="1">Membrane</location>
        <topology evidence="1">Multi-pass membrane protein</topology>
    </subcellularLocation>
</comment>
<feature type="transmembrane region" description="Helical" evidence="7">
    <location>
        <begin position="280"/>
        <end position="300"/>
    </location>
</feature>
<feature type="transmembrane region" description="Helical" evidence="7">
    <location>
        <begin position="30"/>
        <end position="49"/>
    </location>
</feature>
<dbReference type="InterPro" id="IPR006369">
    <property type="entry name" value="Protohaem_IX_farnesylTrfase"/>
</dbReference>
<keyword evidence="4 7" id="KW-1133">Transmembrane helix</keyword>
<feature type="transmembrane region" description="Helical" evidence="7">
    <location>
        <begin position="248"/>
        <end position="268"/>
    </location>
</feature>